<protein>
    <recommendedName>
        <fullName evidence="3">Chromo domain-containing protein</fullName>
    </recommendedName>
</protein>
<dbReference type="InterPro" id="IPR016197">
    <property type="entry name" value="Chromo-like_dom_sf"/>
</dbReference>
<evidence type="ECO:0000313" key="4">
    <source>
        <dbReference type="EMBL" id="CAL4234713.1"/>
    </source>
</evidence>
<dbReference type="Proteomes" id="UP001497623">
    <property type="component" value="Unassembled WGS sequence"/>
</dbReference>
<evidence type="ECO:0000256" key="2">
    <source>
        <dbReference type="ARBA" id="ARBA00023242"/>
    </source>
</evidence>
<dbReference type="PANTHER" id="PTHR22812">
    <property type="entry name" value="CHROMOBOX PROTEIN"/>
    <property type="match status" value="1"/>
</dbReference>
<feature type="domain" description="Chromo" evidence="3">
    <location>
        <begin position="6"/>
        <end position="64"/>
    </location>
</feature>
<dbReference type="GO" id="GO:0005634">
    <property type="term" value="C:nucleus"/>
    <property type="evidence" value="ECO:0007669"/>
    <property type="project" value="UniProtKB-SubCell"/>
</dbReference>
<dbReference type="SUPFAM" id="SSF54160">
    <property type="entry name" value="Chromo domain-like"/>
    <property type="match status" value="3"/>
</dbReference>
<proteinExistence type="predicted"/>
<organism evidence="4 5">
    <name type="scientific">Meganyctiphanes norvegica</name>
    <name type="common">Northern krill</name>
    <name type="synonym">Thysanopoda norvegica</name>
    <dbReference type="NCBI Taxonomy" id="48144"/>
    <lineage>
        <taxon>Eukaryota</taxon>
        <taxon>Metazoa</taxon>
        <taxon>Ecdysozoa</taxon>
        <taxon>Arthropoda</taxon>
        <taxon>Crustacea</taxon>
        <taxon>Multicrustacea</taxon>
        <taxon>Malacostraca</taxon>
        <taxon>Eumalacostraca</taxon>
        <taxon>Eucarida</taxon>
        <taxon>Euphausiacea</taxon>
        <taxon>Euphausiidae</taxon>
        <taxon>Meganyctiphanes</taxon>
    </lineage>
</organism>
<accession>A0AAV2SP77</accession>
<evidence type="ECO:0000256" key="1">
    <source>
        <dbReference type="ARBA" id="ARBA00004123"/>
    </source>
</evidence>
<gene>
    <name evidence="4" type="ORF">MNOR_LOCUS39999</name>
</gene>
<dbReference type="InterPro" id="IPR051219">
    <property type="entry name" value="Heterochromatin_chromo-domain"/>
</dbReference>
<sequence>DEEQEWMVEKILDKRTNNGKVEYYLKWKGYPDEENTWEPEENVTCSALIKDFENEEEQEWMVEKILDKRTHNGNVEYYLKWKGYPDEENTWEPEENVTSSALIKDFENEEEQEWMMEKILDKRTNNGKVEYYLKWKGYPDEENTWEPKENVTCSALIKDFENEEEQEWMVEKILDKRTNNGKVE</sequence>
<dbReference type="InterPro" id="IPR023780">
    <property type="entry name" value="Chromo_domain"/>
</dbReference>
<keyword evidence="5" id="KW-1185">Reference proteome</keyword>
<feature type="domain" description="Chromo" evidence="3">
    <location>
        <begin position="60"/>
        <end position="118"/>
    </location>
</feature>
<dbReference type="Gene3D" id="2.40.50.40">
    <property type="match status" value="3"/>
</dbReference>
<feature type="non-terminal residue" evidence="4">
    <location>
        <position position="1"/>
    </location>
</feature>
<dbReference type="InterPro" id="IPR023779">
    <property type="entry name" value="Chromodomain_CS"/>
</dbReference>
<name>A0AAV2SP77_MEGNR</name>
<dbReference type="EMBL" id="CAXKWB010113434">
    <property type="protein sequence ID" value="CAL4234713.1"/>
    <property type="molecule type" value="Genomic_DNA"/>
</dbReference>
<dbReference type="InterPro" id="IPR017984">
    <property type="entry name" value="Chromo_dom_subgr"/>
</dbReference>
<feature type="domain" description="Chromo" evidence="3">
    <location>
        <begin position="114"/>
        <end position="172"/>
    </location>
</feature>
<reference evidence="4 5" key="1">
    <citation type="submission" date="2024-05" db="EMBL/GenBank/DDBJ databases">
        <authorList>
            <person name="Wallberg A."/>
        </authorList>
    </citation>
    <scope>NUCLEOTIDE SEQUENCE [LARGE SCALE GENOMIC DNA]</scope>
</reference>
<dbReference type="Pfam" id="PF00385">
    <property type="entry name" value="Chromo"/>
    <property type="match status" value="3"/>
</dbReference>
<comment type="caution">
    <text evidence="4">The sequence shown here is derived from an EMBL/GenBank/DDBJ whole genome shotgun (WGS) entry which is preliminary data.</text>
</comment>
<evidence type="ECO:0000313" key="5">
    <source>
        <dbReference type="Proteomes" id="UP001497623"/>
    </source>
</evidence>
<dbReference type="PRINTS" id="PR00504">
    <property type="entry name" value="CHROMODOMAIN"/>
</dbReference>
<evidence type="ECO:0000259" key="3">
    <source>
        <dbReference type="PROSITE" id="PS50013"/>
    </source>
</evidence>
<comment type="subcellular location">
    <subcellularLocation>
        <location evidence="1">Nucleus</location>
    </subcellularLocation>
</comment>
<dbReference type="AlphaFoldDB" id="A0AAV2SP77"/>
<dbReference type="GO" id="GO:0005694">
    <property type="term" value="C:chromosome"/>
    <property type="evidence" value="ECO:0007669"/>
    <property type="project" value="UniProtKB-ARBA"/>
</dbReference>
<dbReference type="PROSITE" id="PS50013">
    <property type="entry name" value="CHROMO_2"/>
    <property type="match status" value="3"/>
</dbReference>
<dbReference type="SMART" id="SM00298">
    <property type="entry name" value="CHROMO"/>
    <property type="match status" value="3"/>
</dbReference>
<dbReference type="PROSITE" id="PS00598">
    <property type="entry name" value="CHROMO_1"/>
    <property type="match status" value="3"/>
</dbReference>
<keyword evidence="2" id="KW-0539">Nucleus</keyword>
<dbReference type="InterPro" id="IPR000953">
    <property type="entry name" value="Chromo/chromo_shadow_dom"/>
</dbReference>